<dbReference type="Pfam" id="PF10825">
    <property type="entry name" value="DUF2752"/>
    <property type="match status" value="1"/>
</dbReference>
<evidence type="ECO:0000313" key="3">
    <source>
        <dbReference type="Proteomes" id="UP001597467"/>
    </source>
</evidence>
<dbReference type="InterPro" id="IPR021215">
    <property type="entry name" value="DUF2752"/>
</dbReference>
<keyword evidence="1" id="KW-0472">Membrane</keyword>
<gene>
    <name evidence="2" type="ORF">ACFSSB_01595</name>
</gene>
<proteinExistence type="predicted"/>
<dbReference type="EMBL" id="JBHULM010000001">
    <property type="protein sequence ID" value="MFD2540999.1"/>
    <property type="molecule type" value="Genomic_DNA"/>
</dbReference>
<feature type="transmembrane region" description="Helical" evidence="1">
    <location>
        <begin position="40"/>
        <end position="60"/>
    </location>
</feature>
<keyword evidence="1" id="KW-1133">Transmembrane helix</keyword>
<feature type="transmembrane region" description="Helical" evidence="1">
    <location>
        <begin position="72"/>
        <end position="90"/>
    </location>
</feature>
<dbReference type="Proteomes" id="UP001597467">
    <property type="component" value="Unassembled WGS sequence"/>
</dbReference>
<evidence type="ECO:0000313" key="2">
    <source>
        <dbReference type="EMBL" id="MFD2540999.1"/>
    </source>
</evidence>
<dbReference type="RefSeq" id="WP_379900240.1">
    <property type="nucleotide sequence ID" value="NZ_JBHULM010000001.1"/>
</dbReference>
<keyword evidence="1" id="KW-0812">Transmembrane</keyword>
<keyword evidence="3" id="KW-1185">Reference proteome</keyword>
<comment type="caution">
    <text evidence="2">The sequence shown here is derived from an EMBL/GenBank/DDBJ whole genome shotgun (WGS) entry which is preliminary data.</text>
</comment>
<evidence type="ECO:0000256" key="1">
    <source>
        <dbReference type="SAM" id="Phobius"/>
    </source>
</evidence>
<protein>
    <submittedName>
        <fullName evidence="2">DUF2752 domain-containing protein</fullName>
    </submittedName>
</protein>
<sequence length="93" mass="10797">MSSFEAYMLPCLNKKLFGIECPGCGMQRSLVYLIQGDFTAAFKMYPAIFTILLMLLVLVLHLKFKFKNGHNYLLILFSINIVIIFTNYIFKFI</sequence>
<name>A0ABW5JYT8_9FLAO</name>
<reference evidence="3" key="1">
    <citation type="journal article" date="2019" name="Int. J. Syst. Evol. Microbiol.">
        <title>The Global Catalogue of Microorganisms (GCM) 10K type strain sequencing project: providing services to taxonomists for standard genome sequencing and annotation.</title>
        <authorList>
            <consortium name="The Broad Institute Genomics Platform"/>
            <consortium name="The Broad Institute Genome Sequencing Center for Infectious Disease"/>
            <person name="Wu L."/>
            <person name="Ma J."/>
        </authorList>
    </citation>
    <scope>NUCLEOTIDE SEQUENCE [LARGE SCALE GENOMIC DNA]</scope>
    <source>
        <strain evidence="3">KCTC 42808</strain>
    </source>
</reference>
<organism evidence="2 3">
    <name type="scientific">Lacinutrix gracilariae</name>
    <dbReference type="NCBI Taxonomy" id="1747198"/>
    <lineage>
        <taxon>Bacteria</taxon>
        <taxon>Pseudomonadati</taxon>
        <taxon>Bacteroidota</taxon>
        <taxon>Flavobacteriia</taxon>
        <taxon>Flavobacteriales</taxon>
        <taxon>Flavobacteriaceae</taxon>
        <taxon>Lacinutrix</taxon>
    </lineage>
</organism>
<accession>A0ABW5JYT8</accession>